<organism evidence="2 3">
    <name type="scientific">Bifidobacterium tibiigranuli</name>
    <dbReference type="NCBI Taxonomy" id="2172043"/>
    <lineage>
        <taxon>Bacteria</taxon>
        <taxon>Bacillati</taxon>
        <taxon>Actinomycetota</taxon>
        <taxon>Actinomycetes</taxon>
        <taxon>Bifidobacteriales</taxon>
        <taxon>Bifidobacteriaceae</taxon>
        <taxon>Bifidobacterium</taxon>
    </lineage>
</organism>
<dbReference type="Pfam" id="PF19607">
    <property type="entry name" value="DUF6112"/>
    <property type="match status" value="1"/>
</dbReference>
<dbReference type="Proteomes" id="UP000325415">
    <property type="component" value="Unassembled WGS sequence"/>
</dbReference>
<protein>
    <submittedName>
        <fullName evidence="2">Uncharacterized protein</fullName>
    </submittedName>
</protein>
<proteinExistence type="predicted"/>
<feature type="transmembrane region" description="Helical" evidence="1">
    <location>
        <begin position="38"/>
        <end position="60"/>
    </location>
</feature>
<comment type="caution">
    <text evidence="2">The sequence shown here is derived from an EMBL/GenBank/DDBJ whole genome shotgun (WGS) entry which is preliminary data.</text>
</comment>
<name>A0A5N6S8K9_9BIFI</name>
<keyword evidence="1" id="KW-1133">Transmembrane helix</keyword>
<keyword evidence="3" id="KW-1185">Reference proteome</keyword>
<evidence type="ECO:0000256" key="1">
    <source>
        <dbReference type="SAM" id="Phobius"/>
    </source>
</evidence>
<dbReference type="OrthoDB" id="3873029at2"/>
<gene>
    <name evidence="2" type="ORF">DDE84_04170</name>
</gene>
<feature type="transmembrane region" description="Helical" evidence="1">
    <location>
        <begin position="80"/>
        <end position="113"/>
    </location>
</feature>
<keyword evidence="1" id="KW-0472">Membrane</keyword>
<dbReference type="InterPro" id="IPR046094">
    <property type="entry name" value="DUF6112"/>
</dbReference>
<dbReference type="AlphaFoldDB" id="A0A5N6S8K9"/>
<evidence type="ECO:0000313" key="3">
    <source>
        <dbReference type="Proteomes" id="UP000325415"/>
    </source>
</evidence>
<accession>A0A5N6S8K9</accession>
<sequence length="207" mass="21601">MNDLITTAFARSVGIVALDINITPNTACLPGIAQLRTIVGAVMTVGLILSVLALIISAIVWGFGANSSNPHLASRGKVGVLVSCGAAVICGAAVTLINVLGSFLVITLVGLTLQITDQLSTDIIQAAGETTDSVALGDHGSRSNQRSIRRVPVLPPDRIRRLPFGTGIVLLRSAPPIITDLRAWPSRPDAKQLTADRTGIESLLRQG</sequence>
<dbReference type="EMBL" id="QDAG01000003">
    <property type="protein sequence ID" value="KAE8129266.1"/>
    <property type="molecule type" value="Genomic_DNA"/>
</dbReference>
<reference evidence="2 3" key="1">
    <citation type="submission" date="2018-04" db="EMBL/GenBank/DDBJ databases">
        <authorList>
            <person name="Eckel V.P."/>
            <person name="Vogel R.F."/>
        </authorList>
    </citation>
    <scope>NUCLEOTIDE SEQUENCE [LARGE SCALE GENOMIC DNA]</scope>
    <source>
        <strain evidence="3">TMW 2.1764</strain>
    </source>
</reference>
<evidence type="ECO:0000313" key="2">
    <source>
        <dbReference type="EMBL" id="KAE8129266.1"/>
    </source>
</evidence>
<keyword evidence="1" id="KW-0812">Transmembrane</keyword>